<reference evidence="1" key="1">
    <citation type="submission" date="2020-10" db="EMBL/GenBank/DDBJ databases">
        <authorList>
            <person name="Gilroy R."/>
        </authorList>
    </citation>
    <scope>NUCLEOTIDE SEQUENCE</scope>
    <source>
        <strain evidence="1">14508</strain>
    </source>
</reference>
<comment type="caution">
    <text evidence="1">The sequence shown here is derived from an EMBL/GenBank/DDBJ whole genome shotgun (WGS) entry which is preliminary data.</text>
</comment>
<proteinExistence type="predicted"/>
<evidence type="ECO:0000313" key="1">
    <source>
        <dbReference type="EMBL" id="HIT17842.1"/>
    </source>
</evidence>
<accession>A0A9D1G9H3</accession>
<name>A0A9D1G9H3_9FIRM</name>
<evidence type="ECO:0000313" key="2">
    <source>
        <dbReference type="Proteomes" id="UP000886893"/>
    </source>
</evidence>
<protein>
    <submittedName>
        <fullName evidence="1">Uncharacterized protein</fullName>
    </submittedName>
</protein>
<dbReference type="EMBL" id="DVKI01000179">
    <property type="protein sequence ID" value="HIT17842.1"/>
    <property type="molecule type" value="Genomic_DNA"/>
</dbReference>
<organism evidence="1 2">
    <name type="scientific">Candidatus Caccosoma faecigallinarum</name>
    <dbReference type="NCBI Taxonomy" id="2840720"/>
    <lineage>
        <taxon>Bacteria</taxon>
        <taxon>Bacillati</taxon>
        <taxon>Bacillota</taxon>
        <taxon>Bacillota incertae sedis</taxon>
        <taxon>Candidatus Caccosoma</taxon>
    </lineage>
</organism>
<gene>
    <name evidence="1" type="ORF">IAD04_05675</name>
</gene>
<dbReference type="Proteomes" id="UP000886893">
    <property type="component" value="Unassembled WGS sequence"/>
</dbReference>
<reference evidence="1" key="2">
    <citation type="journal article" date="2021" name="PeerJ">
        <title>Extensive microbial diversity within the chicken gut microbiome revealed by metagenomics and culture.</title>
        <authorList>
            <person name="Gilroy R."/>
            <person name="Ravi A."/>
            <person name="Getino M."/>
            <person name="Pursley I."/>
            <person name="Horton D.L."/>
            <person name="Alikhan N.F."/>
            <person name="Baker D."/>
            <person name="Gharbi K."/>
            <person name="Hall N."/>
            <person name="Watson M."/>
            <person name="Adriaenssens E.M."/>
            <person name="Foster-Nyarko E."/>
            <person name="Jarju S."/>
            <person name="Secka A."/>
            <person name="Antonio M."/>
            <person name="Oren A."/>
            <person name="Chaudhuri R.R."/>
            <person name="La Ragione R."/>
            <person name="Hildebrand F."/>
            <person name="Pallen M.J."/>
        </authorList>
    </citation>
    <scope>NUCLEOTIDE SEQUENCE</scope>
    <source>
        <strain evidence="1">14508</strain>
    </source>
</reference>
<dbReference type="AlphaFoldDB" id="A0A9D1G9H3"/>
<sequence length="164" mass="19627">MNLDVFLTLRCINLLATKEWLSQFAKELNQQKILTARIDFLNQEFFLFENQMEWVDIQTALTICKQQKVDLVLFNACPYRFIYPILTMIQKEDLIKERFLLYPKVVLIAHIVDVHLQNDLKKQAQEMDTECQFVFKRDVPSLSTFDDILIEKGIQYLKQHYFLE</sequence>